<dbReference type="Proteomes" id="UP000248745">
    <property type="component" value="Unassembled WGS sequence"/>
</dbReference>
<evidence type="ECO:0000313" key="10">
    <source>
        <dbReference type="EMBL" id="PZF74449.1"/>
    </source>
</evidence>
<evidence type="ECO:0000259" key="9">
    <source>
        <dbReference type="Pfam" id="PF06144"/>
    </source>
</evidence>
<protein>
    <recommendedName>
        <fullName evidence="2">DNA polymerase III subunit delta</fullName>
        <ecNumber evidence="1">2.7.7.7</ecNumber>
    </recommendedName>
</protein>
<evidence type="ECO:0000256" key="8">
    <source>
        <dbReference type="ARBA" id="ARBA00049244"/>
    </source>
</evidence>
<dbReference type="EMBL" id="QKTW01000003">
    <property type="protein sequence ID" value="PZF74449.1"/>
    <property type="molecule type" value="Genomic_DNA"/>
</dbReference>
<dbReference type="OrthoDB" id="1172326at2"/>
<dbReference type="GO" id="GO:0009360">
    <property type="term" value="C:DNA polymerase III complex"/>
    <property type="evidence" value="ECO:0007669"/>
    <property type="project" value="InterPro"/>
</dbReference>
<dbReference type="SUPFAM" id="SSF52540">
    <property type="entry name" value="P-loop containing nucleoside triphosphate hydrolases"/>
    <property type="match status" value="1"/>
</dbReference>
<dbReference type="NCBIfam" id="TIGR01128">
    <property type="entry name" value="holA"/>
    <property type="match status" value="1"/>
</dbReference>
<proteinExistence type="inferred from homology"/>
<dbReference type="Gene3D" id="3.40.50.300">
    <property type="entry name" value="P-loop containing nucleotide triphosphate hydrolases"/>
    <property type="match status" value="1"/>
</dbReference>
<comment type="caution">
    <text evidence="10">The sequence shown here is derived from an EMBL/GenBank/DDBJ whole genome shotgun (WGS) entry which is preliminary data.</text>
</comment>
<evidence type="ECO:0000256" key="4">
    <source>
        <dbReference type="ARBA" id="ARBA00022695"/>
    </source>
</evidence>
<evidence type="ECO:0000256" key="6">
    <source>
        <dbReference type="ARBA" id="ARBA00022932"/>
    </source>
</evidence>
<name>A0A2W2BDW0_9BACT</name>
<keyword evidence="6" id="KW-0239">DNA-directed DNA polymerase</keyword>
<evidence type="ECO:0000256" key="5">
    <source>
        <dbReference type="ARBA" id="ARBA00022705"/>
    </source>
</evidence>
<dbReference type="Gene3D" id="1.10.8.60">
    <property type="match status" value="1"/>
</dbReference>
<evidence type="ECO:0000256" key="3">
    <source>
        <dbReference type="ARBA" id="ARBA00022679"/>
    </source>
</evidence>
<dbReference type="Gene3D" id="1.20.272.10">
    <property type="match status" value="1"/>
</dbReference>
<keyword evidence="5" id="KW-0235">DNA replication</keyword>
<sequence>MTAEFKKLIQSLQSKQYAPVYLIDGEEPYYLDQITEYFEDQILQPSEKDFNLMVLYGKEVSWADVVNACRRFPMFAERQVVILKEASQLKDFGELAGYIEKPSPSTVFLIEHRFKKADGRSKVVKLAKEKGFYFTSEKIRDEQVPGWINQYGDQIGFKIGHRESEILATYLGNDLQKIANEIQKVRINVPEDKELTAQLIQKYIGISRDYNIFEFPEALTSGNKEKLYRMLSYFISNPKSAPMPLVVGAFYTHFNRMYQAQFLQGKPEKEAAAALGTYPSRLREIMAAAQRCPLPKVERCLMLLAKYSTYAVGIDNLTDDSELLKEMIGKMELALS</sequence>
<dbReference type="EC" id="2.7.7.7" evidence="1"/>
<reference evidence="10 11" key="1">
    <citation type="submission" date="2018-06" db="EMBL/GenBank/DDBJ databases">
        <title>Mucibacter soli gen. nov., sp. nov., a new member of the family Chitinophagaceae producing mucin.</title>
        <authorList>
            <person name="Kim M.-K."/>
            <person name="Park S."/>
            <person name="Kim T.-S."/>
            <person name="Joung Y."/>
            <person name="Han J.-H."/>
            <person name="Kim S.B."/>
        </authorList>
    </citation>
    <scope>NUCLEOTIDE SEQUENCE [LARGE SCALE GENOMIC DNA]</scope>
    <source>
        <strain evidence="10 11">R1-15</strain>
    </source>
</reference>
<keyword evidence="3" id="KW-0808">Transferase</keyword>
<dbReference type="InterPro" id="IPR027417">
    <property type="entry name" value="P-loop_NTPase"/>
</dbReference>
<dbReference type="GO" id="GO:0003887">
    <property type="term" value="F:DNA-directed DNA polymerase activity"/>
    <property type="evidence" value="ECO:0007669"/>
    <property type="project" value="UniProtKB-KW"/>
</dbReference>
<dbReference type="GO" id="GO:0006261">
    <property type="term" value="P:DNA-templated DNA replication"/>
    <property type="evidence" value="ECO:0007669"/>
    <property type="project" value="TreeGrafter"/>
</dbReference>
<gene>
    <name evidence="10" type="primary">holA</name>
    <name evidence="10" type="ORF">DN068_02390</name>
</gene>
<comment type="catalytic activity">
    <reaction evidence="8">
        <text>DNA(n) + a 2'-deoxyribonucleoside 5'-triphosphate = DNA(n+1) + diphosphate</text>
        <dbReference type="Rhea" id="RHEA:22508"/>
        <dbReference type="Rhea" id="RHEA-COMP:17339"/>
        <dbReference type="Rhea" id="RHEA-COMP:17340"/>
        <dbReference type="ChEBI" id="CHEBI:33019"/>
        <dbReference type="ChEBI" id="CHEBI:61560"/>
        <dbReference type="ChEBI" id="CHEBI:173112"/>
        <dbReference type="EC" id="2.7.7.7"/>
    </reaction>
</comment>
<evidence type="ECO:0000256" key="7">
    <source>
        <dbReference type="ARBA" id="ARBA00034754"/>
    </source>
</evidence>
<keyword evidence="4" id="KW-0548">Nucleotidyltransferase</keyword>
<evidence type="ECO:0000256" key="1">
    <source>
        <dbReference type="ARBA" id="ARBA00012417"/>
    </source>
</evidence>
<evidence type="ECO:0000313" key="11">
    <source>
        <dbReference type="Proteomes" id="UP000248745"/>
    </source>
</evidence>
<dbReference type="PANTHER" id="PTHR34388:SF1">
    <property type="entry name" value="DNA POLYMERASE III SUBUNIT DELTA"/>
    <property type="match status" value="1"/>
</dbReference>
<dbReference type="GO" id="GO:0003677">
    <property type="term" value="F:DNA binding"/>
    <property type="evidence" value="ECO:0007669"/>
    <property type="project" value="InterPro"/>
</dbReference>
<comment type="similarity">
    <text evidence="7">Belongs to the DNA polymerase HolA subunit family.</text>
</comment>
<dbReference type="InterPro" id="IPR005790">
    <property type="entry name" value="DNA_polIII_delta"/>
</dbReference>
<keyword evidence="11" id="KW-1185">Reference proteome</keyword>
<organism evidence="10 11">
    <name type="scientific">Taibaiella soli</name>
    <dbReference type="NCBI Taxonomy" id="1649169"/>
    <lineage>
        <taxon>Bacteria</taxon>
        <taxon>Pseudomonadati</taxon>
        <taxon>Bacteroidota</taxon>
        <taxon>Chitinophagia</taxon>
        <taxon>Chitinophagales</taxon>
        <taxon>Chitinophagaceae</taxon>
        <taxon>Taibaiella</taxon>
    </lineage>
</organism>
<dbReference type="InterPro" id="IPR010372">
    <property type="entry name" value="DNA_pol3_delta_N"/>
</dbReference>
<dbReference type="InterPro" id="IPR008921">
    <property type="entry name" value="DNA_pol3_clamp-load_cplx_C"/>
</dbReference>
<dbReference type="Pfam" id="PF06144">
    <property type="entry name" value="DNA_pol3_delta"/>
    <property type="match status" value="1"/>
</dbReference>
<dbReference type="SUPFAM" id="SSF48019">
    <property type="entry name" value="post-AAA+ oligomerization domain-like"/>
    <property type="match status" value="1"/>
</dbReference>
<dbReference type="PANTHER" id="PTHR34388">
    <property type="entry name" value="DNA POLYMERASE III SUBUNIT DELTA"/>
    <property type="match status" value="1"/>
</dbReference>
<evidence type="ECO:0000256" key="2">
    <source>
        <dbReference type="ARBA" id="ARBA00017703"/>
    </source>
</evidence>
<accession>A0A2W2BDW0</accession>
<dbReference type="AlphaFoldDB" id="A0A2W2BDW0"/>
<feature type="domain" description="DNA polymerase III delta N-terminal" evidence="9">
    <location>
        <begin position="21"/>
        <end position="133"/>
    </location>
</feature>
<dbReference type="RefSeq" id="WP_110997287.1">
    <property type="nucleotide sequence ID" value="NZ_QKTW01000003.1"/>
</dbReference>